<proteinExistence type="predicted"/>
<dbReference type="EMBL" id="JAYKXP010000074">
    <property type="protein sequence ID" value="KAK7030855.1"/>
    <property type="molecule type" value="Genomic_DNA"/>
</dbReference>
<feature type="region of interest" description="Disordered" evidence="1">
    <location>
        <begin position="127"/>
        <end position="201"/>
    </location>
</feature>
<organism evidence="3 4">
    <name type="scientific">Paramarasmius palmivorus</name>
    <dbReference type="NCBI Taxonomy" id="297713"/>
    <lineage>
        <taxon>Eukaryota</taxon>
        <taxon>Fungi</taxon>
        <taxon>Dikarya</taxon>
        <taxon>Basidiomycota</taxon>
        <taxon>Agaricomycotina</taxon>
        <taxon>Agaricomycetes</taxon>
        <taxon>Agaricomycetidae</taxon>
        <taxon>Agaricales</taxon>
        <taxon>Marasmiineae</taxon>
        <taxon>Marasmiaceae</taxon>
        <taxon>Paramarasmius</taxon>
    </lineage>
</organism>
<feature type="compositionally biased region" description="Low complexity" evidence="1">
    <location>
        <begin position="127"/>
        <end position="137"/>
    </location>
</feature>
<keyword evidence="2" id="KW-0732">Signal</keyword>
<evidence type="ECO:0000256" key="2">
    <source>
        <dbReference type="SAM" id="SignalP"/>
    </source>
</evidence>
<feature type="compositionally biased region" description="Polar residues" evidence="1">
    <location>
        <begin position="138"/>
        <end position="158"/>
    </location>
</feature>
<name>A0AAW0BVU5_9AGAR</name>
<feature type="compositionally biased region" description="Polar residues" evidence="1">
    <location>
        <begin position="166"/>
        <end position="186"/>
    </location>
</feature>
<reference evidence="3 4" key="1">
    <citation type="submission" date="2024-01" db="EMBL/GenBank/DDBJ databases">
        <title>A draft genome for a cacao thread blight-causing isolate of Paramarasmius palmivorus.</title>
        <authorList>
            <person name="Baruah I.K."/>
            <person name="Bukari Y."/>
            <person name="Amoako-Attah I."/>
            <person name="Meinhardt L.W."/>
            <person name="Bailey B.A."/>
            <person name="Cohen S.P."/>
        </authorList>
    </citation>
    <scope>NUCLEOTIDE SEQUENCE [LARGE SCALE GENOMIC DNA]</scope>
    <source>
        <strain evidence="3 4">GH-12</strain>
    </source>
</reference>
<protein>
    <recommendedName>
        <fullName evidence="5">Extracellular membrane protein CFEM domain-containing protein</fullName>
    </recommendedName>
</protein>
<sequence>MAKSSALFFAIAVVGSTSASFVARNPLASLAARQSSGFDPSVIPTQCQSQCAAIVSDIQGCETSSNTLCGCTTSNAANMRQCFACFIDIAPTVQSQIQSTYDDYVRSCNSIGGNIPSGSIGGGSVSVTGGASGTSEGIPTSRSVTGITSRPTSTSVTSGDDEDDAFSSNTPTRTRTTVSGEQTGVTNGDAPNSNAPGGGGNGAVNVRGNWALVSGVFEIRGSLFRKQSGTGGAGMELPSNIPSSCRGVCNIIINTINTCATFQCLCTPGNSNNLTSCVDCIVAIKPNQTVIEEAQGILNQFGAICNDAGSIPIPTQTASGFSGVVGSPGMSTSGLSGVDGSSSLATQSVTETVESSDTGSSTSVLGSQTTITSVSATESPSSTGSESSDATSAGTASASGSSSSTPANGAKSETTLNKQGIGIFVILIVVILA</sequence>
<evidence type="ECO:0000256" key="1">
    <source>
        <dbReference type="SAM" id="MobiDB-lite"/>
    </source>
</evidence>
<gene>
    <name evidence="3" type="ORF">VNI00_013963</name>
</gene>
<accession>A0AAW0BVU5</accession>
<feature type="signal peptide" evidence="2">
    <location>
        <begin position="1"/>
        <end position="19"/>
    </location>
</feature>
<keyword evidence="4" id="KW-1185">Reference proteome</keyword>
<feature type="compositionally biased region" description="Low complexity" evidence="1">
    <location>
        <begin position="372"/>
        <end position="407"/>
    </location>
</feature>
<evidence type="ECO:0000313" key="4">
    <source>
        <dbReference type="Proteomes" id="UP001383192"/>
    </source>
</evidence>
<evidence type="ECO:0008006" key="5">
    <source>
        <dbReference type="Google" id="ProtNLM"/>
    </source>
</evidence>
<dbReference type="AlphaFoldDB" id="A0AAW0BVU5"/>
<feature type="compositionally biased region" description="Low complexity" evidence="1">
    <location>
        <begin position="332"/>
        <end position="343"/>
    </location>
</feature>
<comment type="caution">
    <text evidence="3">The sequence shown here is derived from an EMBL/GenBank/DDBJ whole genome shotgun (WGS) entry which is preliminary data.</text>
</comment>
<feature type="compositionally biased region" description="Polar residues" evidence="1">
    <location>
        <begin position="344"/>
        <end position="371"/>
    </location>
</feature>
<feature type="chain" id="PRO_5043429643" description="Extracellular membrane protein CFEM domain-containing protein" evidence="2">
    <location>
        <begin position="20"/>
        <end position="433"/>
    </location>
</feature>
<feature type="region of interest" description="Disordered" evidence="1">
    <location>
        <begin position="332"/>
        <end position="413"/>
    </location>
</feature>
<evidence type="ECO:0000313" key="3">
    <source>
        <dbReference type="EMBL" id="KAK7030855.1"/>
    </source>
</evidence>
<dbReference type="Proteomes" id="UP001383192">
    <property type="component" value="Unassembled WGS sequence"/>
</dbReference>